<dbReference type="RefSeq" id="WP_167973180.1">
    <property type="nucleotide sequence ID" value="NZ_VSRL01000032.1"/>
</dbReference>
<proteinExistence type="predicted"/>
<evidence type="ECO:0000313" key="3">
    <source>
        <dbReference type="Proteomes" id="UP001515943"/>
    </source>
</evidence>
<dbReference type="Proteomes" id="UP001515943">
    <property type="component" value="Unassembled WGS sequence"/>
</dbReference>
<keyword evidence="1" id="KW-0472">Membrane</keyword>
<sequence>MIETTKAVVRRSLKKSGDALMNSASAVNPAHRSRIVIAAKSIVVLQSLAIVYLLTSAWMTVAAAAGFVVVFVAVKALSRASGQVDRIFDEELSRQ</sequence>
<reference evidence="2 3" key="1">
    <citation type="submission" date="2019-08" db="EMBL/GenBank/DDBJ databases">
        <title>Lentzea from Indian Himalayas.</title>
        <authorList>
            <person name="Mandal S."/>
            <person name="Mallick Gupta A."/>
            <person name="Maiti P.K."/>
            <person name="Sarkar J."/>
            <person name="Mandal S."/>
        </authorList>
    </citation>
    <scope>NUCLEOTIDE SEQUENCE [LARGE SCALE GENOMIC DNA]</scope>
    <source>
        <strain evidence="2 3">PSKA42</strain>
    </source>
</reference>
<keyword evidence="1" id="KW-1133">Transmembrane helix</keyword>
<gene>
    <name evidence="2" type="ORF">FXN61_11590</name>
</gene>
<name>A0ABX1FEQ0_9PSEU</name>
<dbReference type="EMBL" id="VSRL01000032">
    <property type="protein sequence ID" value="NKE57441.1"/>
    <property type="molecule type" value="Genomic_DNA"/>
</dbReference>
<keyword evidence="1" id="KW-0812">Transmembrane</keyword>
<keyword evidence="3" id="KW-1185">Reference proteome</keyword>
<protein>
    <submittedName>
        <fullName evidence="2">Uncharacterized protein</fullName>
    </submittedName>
</protein>
<evidence type="ECO:0000313" key="2">
    <source>
        <dbReference type="EMBL" id="NKE57441.1"/>
    </source>
</evidence>
<evidence type="ECO:0000256" key="1">
    <source>
        <dbReference type="SAM" id="Phobius"/>
    </source>
</evidence>
<feature type="transmembrane region" description="Helical" evidence="1">
    <location>
        <begin position="60"/>
        <end position="78"/>
    </location>
</feature>
<comment type="caution">
    <text evidence="2">The sequence shown here is derived from an EMBL/GenBank/DDBJ whole genome shotgun (WGS) entry which is preliminary data.</text>
</comment>
<organism evidence="2 3">
    <name type="scientific">Lentzea indica</name>
    <dbReference type="NCBI Taxonomy" id="2604800"/>
    <lineage>
        <taxon>Bacteria</taxon>
        <taxon>Bacillati</taxon>
        <taxon>Actinomycetota</taxon>
        <taxon>Actinomycetes</taxon>
        <taxon>Pseudonocardiales</taxon>
        <taxon>Pseudonocardiaceae</taxon>
        <taxon>Lentzea</taxon>
    </lineage>
</organism>
<accession>A0ABX1FEQ0</accession>